<accession>A0ABT1SET2</accession>
<comment type="subcellular location">
    <subcellularLocation>
        <location evidence="13">Cytoplasm</location>
    </subcellularLocation>
</comment>
<dbReference type="Gene3D" id="3.30.980.10">
    <property type="entry name" value="Threonyl-trna Synthetase, Chain A, domain 2"/>
    <property type="match status" value="1"/>
</dbReference>
<dbReference type="InterPro" id="IPR002314">
    <property type="entry name" value="aa-tRNA-synt_IIb"/>
</dbReference>
<dbReference type="PANTHER" id="PTHR11451">
    <property type="entry name" value="THREONINE-TRNA LIGASE"/>
    <property type="match status" value="1"/>
</dbReference>
<keyword evidence="3 13" id="KW-0820">tRNA-binding</keyword>
<evidence type="ECO:0000256" key="6">
    <source>
        <dbReference type="ARBA" id="ARBA00022741"/>
    </source>
</evidence>
<keyword evidence="11 13" id="KW-0030">Aminoacyl-tRNA synthetase</keyword>
<evidence type="ECO:0000256" key="5">
    <source>
        <dbReference type="ARBA" id="ARBA00022723"/>
    </source>
</evidence>
<evidence type="ECO:0000256" key="7">
    <source>
        <dbReference type="ARBA" id="ARBA00022833"/>
    </source>
</evidence>
<dbReference type="CDD" id="cd00771">
    <property type="entry name" value="ThrRS_core"/>
    <property type="match status" value="1"/>
</dbReference>
<dbReference type="EMBL" id="JANGAC010000015">
    <property type="protein sequence ID" value="MCQ4924795.1"/>
    <property type="molecule type" value="Genomic_DNA"/>
</dbReference>
<dbReference type="InterPro" id="IPR045864">
    <property type="entry name" value="aa-tRNA-synth_II/BPL/LPL"/>
</dbReference>
<dbReference type="Pfam" id="PF00587">
    <property type="entry name" value="tRNA-synt_2b"/>
    <property type="match status" value="1"/>
</dbReference>
<dbReference type="HAMAP" id="MF_00184">
    <property type="entry name" value="Thr_tRNA_synth"/>
    <property type="match status" value="1"/>
</dbReference>
<proteinExistence type="inferred from homology"/>
<reference evidence="16 17" key="1">
    <citation type="submission" date="2022-06" db="EMBL/GenBank/DDBJ databases">
        <title>Isolation of gut microbiota from human fecal samples.</title>
        <authorList>
            <person name="Pamer E.G."/>
            <person name="Barat B."/>
            <person name="Waligurski E."/>
            <person name="Medina S."/>
            <person name="Paddock L."/>
            <person name="Mostad J."/>
        </authorList>
    </citation>
    <scope>NUCLEOTIDE SEQUENCE [LARGE SCALE GENOMIC DNA]</scope>
    <source>
        <strain evidence="16 17">DFI.7.95</strain>
    </source>
</reference>
<evidence type="ECO:0000313" key="16">
    <source>
        <dbReference type="EMBL" id="MCQ4924795.1"/>
    </source>
</evidence>
<dbReference type="SUPFAM" id="SSF52954">
    <property type="entry name" value="Class II aaRS ABD-related"/>
    <property type="match status" value="1"/>
</dbReference>
<dbReference type="GO" id="GO:0004829">
    <property type="term" value="F:threonine-tRNA ligase activity"/>
    <property type="evidence" value="ECO:0007669"/>
    <property type="project" value="UniProtKB-EC"/>
</dbReference>
<evidence type="ECO:0000313" key="17">
    <source>
        <dbReference type="Proteomes" id="UP001524478"/>
    </source>
</evidence>
<dbReference type="InterPro" id="IPR012675">
    <property type="entry name" value="Beta-grasp_dom_sf"/>
</dbReference>
<feature type="binding site" evidence="13">
    <location>
        <position position="520"/>
    </location>
    <ligand>
        <name>Zn(2+)</name>
        <dbReference type="ChEBI" id="CHEBI:29105"/>
        <note>catalytic</note>
    </ligand>
</feature>
<comment type="caution">
    <text evidence="13">Lacks conserved residue(s) required for the propagation of feature annotation.</text>
</comment>
<dbReference type="SUPFAM" id="SSF81271">
    <property type="entry name" value="TGS-like"/>
    <property type="match status" value="1"/>
</dbReference>
<evidence type="ECO:0000256" key="3">
    <source>
        <dbReference type="ARBA" id="ARBA00022555"/>
    </source>
</evidence>
<dbReference type="InterPro" id="IPR002320">
    <property type="entry name" value="Thr-tRNA-ligase_IIa"/>
</dbReference>
<dbReference type="SMART" id="SM00863">
    <property type="entry name" value="tRNA_SAD"/>
    <property type="match status" value="1"/>
</dbReference>
<evidence type="ECO:0000256" key="1">
    <source>
        <dbReference type="ARBA" id="ARBA00008226"/>
    </source>
</evidence>
<dbReference type="SUPFAM" id="SSF55186">
    <property type="entry name" value="ThrRS/AlaRS common domain"/>
    <property type="match status" value="1"/>
</dbReference>
<protein>
    <recommendedName>
        <fullName evidence="13">Threonine--tRNA ligase</fullName>
        <ecNumber evidence="13">6.1.1.3</ecNumber>
    </recommendedName>
    <alternativeName>
        <fullName evidence="13">Threonyl-tRNA synthetase</fullName>
        <shortName evidence="13">ThrRS</shortName>
    </alternativeName>
</protein>
<dbReference type="NCBIfam" id="TIGR00418">
    <property type="entry name" value="thrS"/>
    <property type="match status" value="1"/>
</dbReference>
<dbReference type="InterPro" id="IPR012947">
    <property type="entry name" value="tRNA_SAD"/>
</dbReference>
<organism evidence="16 17">
    <name type="scientific">Tissierella carlieri</name>
    <dbReference type="NCBI Taxonomy" id="689904"/>
    <lineage>
        <taxon>Bacteria</taxon>
        <taxon>Bacillati</taxon>
        <taxon>Bacillota</taxon>
        <taxon>Tissierellia</taxon>
        <taxon>Tissierellales</taxon>
        <taxon>Tissierellaceae</taxon>
        <taxon>Tissierella</taxon>
    </lineage>
</organism>
<comment type="subunit">
    <text evidence="13">Homodimer.</text>
</comment>
<dbReference type="InterPro" id="IPR006195">
    <property type="entry name" value="aa-tRNA-synth_II"/>
</dbReference>
<feature type="binding site" evidence="13">
    <location>
        <position position="389"/>
    </location>
    <ligand>
        <name>Zn(2+)</name>
        <dbReference type="ChEBI" id="CHEBI:29105"/>
        <note>catalytic</note>
    </ligand>
</feature>
<dbReference type="PRINTS" id="PR01047">
    <property type="entry name" value="TRNASYNTHTHR"/>
</dbReference>
<dbReference type="Proteomes" id="UP001524478">
    <property type="component" value="Unassembled WGS sequence"/>
</dbReference>
<dbReference type="Gene3D" id="3.30.930.10">
    <property type="entry name" value="Bira Bifunctional Protein, Domain 2"/>
    <property type="match status" value="1"/>
</dbReference>
<dbReference type="InterPro" id="IPR012676">
    <property type="entry name" value="TGS-like"/>
</dbReference>
<evidence type="ECO:0000259" key="14">
    <source>
        <dbReference type="PROSITE" id="PS50862"/>
    </source>
</evidence>
<sequence length="654" mass="76119">MERIKIILPDGVVKEYDKGVSVYDVTKDISEGLARVALGAVVNGDTKGMQEIINEDSTFRVVKFEDKEGKAIFWHTSAHIMALAVKRLFPEVNLAIGSVNEDGFYYDFDKKGSFNKEDLTEIEEEMKRIVKEGHDLKRYELKQQEALMKIESLGESYKAEFINDLQKGELISICVLGELTDICIGAQLIDVKPIKAIKVMQVAGAYWRGNENNKMLTRIYGITFPKPKDLNDYLNMIEEAKKRNHVKLGRELGLFMQSEVVGQGLPLIKPKGTLIIKLLQRWIEDLETEWGYRQTMTPYMSKSALYKISGHWDHYREGMFHIGNPDSEDVLSLRPMTCPFQFTIYNDDQHSYRELPIRYSETSTLFRNESSGEMHGLTRVRQFTISEAHLIVRPDQLEEEFKGVMELQQYIMKVLGVKDDITYRFSKRDPKNKDKYIDNDEAWDETEQQMKKILDCLSIEYSEAEGEAAFYGPKLDIQCRNVWGKEDTIITNQIDFSLPERFDMYYVDKDGQKKRPYIIHRTSMGCYERTLATLIEKYSGAFPFWLAPIQIKVLPISDRFNEYAENISSVLKESGLRVEIDYRPEKINYKIRETRLEKIPYFVVVGQKEENENTVAVTSRENGNEGPWDLDMFTKRLVNENYIKYNYHKKTDIK</sequence>
<name>A0ABT1SET2_9FIRM</name>
<comment type="cofactor">
    <cofactor evidence="13">
        <name>Zn(2+)</name>
        <dbReference type="ChEBI" id="CHEBI:29105"/>
    </cofactor>
    <text evidence="13">Binds 1 zinc ion per subunit.</text>
</comment>
<evidence type="ECO:0000256" key="4">
    <source>
        <dbReference type="ARBA" id="ARBA00022598"/>
    </source>
</evidence>
<dbReference type="Gene3D" id="3.30.54.20">
    <property type="match status" value="1"/>
</dbReference>
<dbReference type="InterPro" id="IPR033728">
    <property type="entry name" value="ThrRS_core"/>
</dbReference>
<keyword evidence="7 13" id="KW-0862">Zinc</keyword>
<evidence type="ECO:0000256" key="10">
    <source>
        <dbReference type="ARBA" id="ARBA00022917"/>
    </source>
</evidence>
<dbReference type="InterPro" id="IPR004154">
    <property type="entry name" value="Anticodon-bd"/>
</dbReference>
<keyword evidence="10 13" id="KW-0648">Protein biosynthesis</keyword>
<dbReference type="InterPro" id="IPR004095">
    <property type="entry name" value="TGS"/>
</dbReference>
<dbReference type="PROSITE" id="PS50862">
    <property type="entry name" value="AA_TRNA_LIGASE_II"/>
    <property type="match status" value="1"/>
</dbReference>
<keyword evidence="8 13" id="KW-0067">ATP-binding</keyword>
<dbReference type="InterPro" id="IPR036621">
    <property type="entry name" value="Anticodon-bd_dom_sf"/>
</dbReference>
<dbReference type="SUPFAM" id="SSF55681">
    <property type="entry name" value="Class II aaRS and biotin synthetases"/>
    <property type="match status" value="1"/>
</dbReference>
<dbReference type="EC" id="6.1.1.3" evidence="13"/>
<evidence type="ECO:0000256" key="11">
    <source>
        <dbReference type="ARBA" id="ARBA00023146"/>
    </source>
</evidence>
<evidence type="ECO:0000256" key="9">
    <source>
        <dbReference type="ARBA" id="ARBA00022884"/>
    </source>
</evidence>
<gene>
    <name evidence="13 16" type="primary">thrS</name>
    <name evidence="16" type="ORF">NE686_16965</name>
</gene>
<feature type="domain" description="TGS" evidence="15">
    <location>
        <begin position="1"/>
        <end position="63"/>
    </location>
</feature>
<dbReference type="PANTHER" id="PTHR11451:SF56">
    <property type="entry name" value="THREONINE--TRNA LIGASE 1"/>
    <property type="match status" value="1"/>
</dbReference>
<evidence type="ECO:0000256" key="2">
    <source>
        <dbReference type="ARBA" id="ARBA00022490"/>
    </source>
</evidence>
<keyword evidence="6 13" id="KW-0547">Nucleotide-binding</keyword>
<dbReference type="InterPro" id="IPR018163">
    <property type="entry name" value="Thr/Ala-tRNA-synth_IIc_edit"/>
</dbReference>
<dbReference type="Pfam" id="PF02824">
    <property type="entry name" value="TGS"/>
    <property type="match status" value="1"/>
</dbReference>
<comment type="caution">
    <text evidence="16">The sequence shown here is derived from an EMBL/GenBank/DDBJ whole genome shotgun (WGS) entry which is preliminary data.</text>
</comment>
<evidence type="ECO:0000256" key="12">
    <source>
        <dbReference type="ARBA" id="ARBA00049515"/>
    </source>
</evidence>
<evidence type="ECO:0000256" key="13">
    <source>
        <dbReference type="HAMAP-Rule" id="MF_00184"/>
    </source>
</evidence>
<dbReference type="CDD" id="cd00860">
    <property type="entry name" value="ThrRS_anticodon"/>
    <property type="match status" value="1"/>
</dbReference>
<dbReference type="Pfam" id="PF03129">
    <property type="entry name" value="HGTP_anticodon"/>
    <property type="match status" value="1"/>
</dbReference>
<dbReference type="CDD" id="cd01667">
    <property type="entry name" value="TGS_ThrRS"/>
    <property type="match status" value="1"/>
</dbReference>
<dbReference type="PROSITE" id="PS51880">
    <property type="entry name" value="TGS"/>
    <property type="match status" value="1"/>
</dbReference>
<dbReference type="Gene3D" id="3.10.20.30">
    <property type="match status" value="1"/>
</dbReference>
<dbReference type="Gene3D" id="3.40.50.800">
    <property type="entry name" value="Anticodon-binding domain"/>
    <property type="match status" value="1"/>
</dbReference>
<feature type="domain" description="Aminoacyl-transfer RNA synthetases class-II family profile" evidence="14">
    <location>
        <begin position="244"/>
        <end position="543"/>
    </location>
</feature>
<feature type="binding site" evidence="13">
    <location>
        <position position="338"/>
    </location>
    <ligand>
        <name>Zn(2+)</name>
        <dbReference type="ChEBI" id="CHEBI:29105"/>
        <note>catalytic</note>
    </ligand>
</feature>
<keyword evidence="9 13" id="KW-0694">RNA-binding</keyword>
<keyword evidence="2 13" id="KW-0963">Cytoplasm</keyword>
<evidence type="ECO:0000256" key="8">
    <source>
        <dbReference type="ARBA" id="ARBA00022840"/>
    </source>
</evidence>
<dbReference type="RefSeq" id="WP_256312390.1">
    <property type="nucleotide sequence ID" value="NZ_JANGAC010000015.1"/>
</dbReference>
<comment type="catalytic activity">
    <reaction evidence="12 13">
        <text>tRNA(Thr) + L-threonine + ATP = L-threonyl-tRNA(Thr) + AMP + diphosphate + H(+)</text>
        <dbReference type="Rhea" id="RHEA:24624"/>
        <dbReference type="Rhea" id="RHEA-COMP:9670"/>
        <dbReference type="Rhea" id="RHEA-COMP:9704"/>
        <dbReference type="ChEBI" id="CHEBI:15378"/>
        <dbReference type="ChEBI" id="CHEBI:30616"/>
        <dbReference type="ChEBI" id="CHEBI:33019"/>
        <dbReference type="ChEBI" id="CHEBI:57926"/>
        <dbReference type="ChEBI" id="CHEBI:78442"/>
        <dbReference type="ChEBI" id="CHEBI:78534"/>
        <dbReference type="ChEBI" id="CHEBI:456215"/>
        <dbReference type="EC" id="6.1.1.3"/>
    </reaction>
</comment>
<keyword evidence="5 13" id="KW-0479">Metal-binding</keyword>
<dbReference type="InterPro" id="IPR047246">
    <property type="entry name" value="ThrRS_anticodon"/>
</dbReference>
<comment type="similarity">
    <text evidence="1 13">Belongs to the class-II aminoacyl-tRNA synthetase family.</text>
</comment>
<keyword evidence="17" id="KW-1185">Reference proteome</keyword>
<evidence type="ECO:0000259" key="15">
    <source>
        <dbReference type="PROSITE" id="PS51880"/>
    </source>
</evidence>
<keyword evidence="4 13" id="KW-0436">Ligase</keyword>